<dbReference type="OrthoDB" id="1884734at2759"/>
<proteinExistence type="predicted"/>
<dbReference type="PANTHER" id="PTHR23120:SF44">
    <property type="entry name" value="MAESTRO HEAT-LIKE REPEAT-CONTAINING PROTEIN FAMILY MEMBER 1"/>
    <property type="match status" value="1"/>
</dbReference>
<dbReference type="PROSITE" id="PS50077">
    <property type="entry name" value="HEAT_REPEAT"/>
    <property type="match status" value="1"/>
</dbReference>
<protein>
    <recommendedName>
        <fullName evidence="6">Condensin complex subunit 1 C-terminal domain-containing protein</fullName>
    </recommendedName>
</protein>
<feature type="repeat" description="HEAT" evidence="2">
    <location>
        <begin position="112"/>
        <end position="142"/>
    </location>
</feature>
<dbReference type="STRING" id="372326.A0A1V4JZM5"/>
<dbReference type="InterPro" id="IPR021133">
    <property type="entry name" value="HEAT_type_2"/>
</dbReference>
<gene>
    <name evidence="4" type="ORF">AV530_008740</name>
</gene>
<organism evidence="4 5">
    <name type="scientific">Patagioenas fasciata monilis</name>
    <dbReference type="NCBI Taxonomy" id="372326"/>
    <lineage>
        <taxon>Eukaryota</taxon>
        <taxon>Metazoa</taxon>
        <taxon>Chordata</taxon>
        <taxon>Craniata</taxon>
        <taxon>Vertebrata</taxon>
        <taxon>Euteleostomi</taxon>
        <taxon>Archelosauria</taxon>
        <taxon>Archosauria</taxon>
        <taxon>Dinosauria</taxon>
        <taxon>Saurischia</taxon>
        <taxon>Theropoda</taxon>
        <taxon>Coelurosauria</taxon>
        <taxon>Aves</taxon>
        <taxon>Neognathae</taxon>
        <taxon>Neoaves</taxon>
        <taxon>Columbimorphae</taxon>
        <taxon>Columbiformes</taxon>
        <taxon>Columbidae</taxon>
        <taxon>Patagioenas</taxon>
    </lineage>
</organism>
<dbReference type="SUPFAM" id="SSF48371">
    <property type="entry name" value="ARM repeat"/>
    <property type="match status" value="1"/>
</dbReference>
<evidence type="ECO:0000313" key="5">
    <source>
        <dbReference type="Proteomes" id="UP000190648"/>
    </source>
</evidence>
<feature type="compositionally biased region" description="Low complexity" evidence="3">
    <location>
        <begin position="89"/>
        <end position="100"/>
    </location>
</feature>
<dbReference type="EMBL" id="LSYS01005359">
    <property type="protein sequence ID" value="OPJ77594.1"/>
    <property type="molecule type" value="Genomic_DNA"/>
</dbReference>
<dbReference type="InterPro" id="IPR011989">
    <property type="entry name" value="ARM-like"/>
</dbReference>
<dbReference type="InterPro" id="IPR016024">
    <property type="entry name" value="ARM-type_fold"/>
</dbReference>
<evidence type="ECO:0000256" key="3">
    <source>
        <dbReference type="SAM" id="MobiDB-lite"/>
    </source>
</evidence>
<dbReference type="GO" id="GO:0005737">
    <property type="term" value="C:cytoplasm"/>
    <property type="evidence" value="ECO:0007669"/>
    <property type="project" value="TreeGrafter"/>
</dbReference>
<evidence type="ECO:0000256" key="2">
    <source>
        <dbReference type="PROSITE-ProRule" id="PRU00103"/>
    </source>
</evidence>
<dbReference type="InterPro" id="IPR000357">
    <property type="entry name" value="HEAT"/>
</dbReference>
<feature type="region of interest" description="Disordered" evidence="3">
    <location>
        <begin position="82"/>
        <end position="106"/>
    </location>
</feature>
<comment type="caution">
    <text evidence="4">The sequence shown here is derived from an EMBL/GenBank/DDBJ whole genome shotgun (WGS) entry which is preliminary data.</text>
</comment>
<keyword evidence="1" id="KW-0677">Repeat</keyword>
<keyword evidence="5" id="KW-1185">Reference proteome</keyword>
<accession>A0A1V4JZM5</accession>
<evidence type="ECO:0000256" key="1">
    <source>
        <dbReference type="ARBA" id="ARBA00022737"/>
    </source>
</evidence>
<dbReference type="Gene3D" id="1.25.10.10">
    <property type="entry name" value="Leucine-rich Repeat Variant"/>
    <property type="match status" value="1"/>
</dbReference>
<evidence type="ECO:0000313" key="4">
    <source>
        <dbReference type="EMBL" id="OPJ77594.1"/>
    </source>
</evidence>
<dbReference type="AlphaFoldDB" id="A0A1V4JZM5"/>
<dbReference type="Pfam" id="PF02985">
    <property type="entry name" value="HEAT"/>
    <property type="match status" value="1"/>
</dbReference>
<dbReference type="Proteomes" id="UP000190648">
    <property type="component" value="Unassembled WGS sequence"/>
</dbReference>
<dbReference type="InterPro" id="IPR045206">
    <property type="entry name" value="Maestro_heat-like_prot"/>
</dbReference>
<name>A0A1V4JZM5_PATFA</name>
<dbReference type="PANTHER" id="PTHR23120">
    <property type="entry name" value="MAESTRO-RELATED HEAT DOMAIN-CONTAINING"/>
    <property type="match status" value="1"/>
</dbReference>
<reference evidence="4 5" key="1">
    <citation type="submission" date="2016-02" db="EMBL/GenBank/DDBJ databases">
        <title>Band-tailed pigeon sequencing and assembly.</title>
        <authorList>
            <person name="Soares A.E."/>
            <person name="Novak B.J."/>
            <person name="Rice E.S."/>
            <person name="O'Connell B."/>
            <person name="Chang D."/>
            <person name="Weber S."/>
            <person name="Shapiro B."/>
        </authorList>
    </citation>
    <scope>NUCLEOTIDE SEQUENCE [LARGE SCALE GENOMIC DNA]</scope>
    <source>
        <strain evidence="4">BTP2013</strain>
        <tissue evidence="4">Blood</tissue>
    </source>
</reference>
<evidence type="ECO:0008006" key="6">
    <source>
        <dbReference type="Google" id="ProtNLM"/>
    </source>
</evidence>
<sequence>MARHAGPRLPLIVKNLIPTLSSVFDSQRVTATAFLAELLGSNVVNDLMLLEAVMDNMTGRQKDGCTLVRMLALRGLGNVADGSPEKVRASSASRPALRAPGGPWPSGDAACPRQALNLLLKDPVPTVRVKVAETLGRLVRIL</sequence>